<reference evidence="2 3" key="1">
    <citation type="submission" date="2021-06" db="EMBL/GenBank/DDBJ databases">
        <authorList>
            <person name="Palmer J.M."/>
        </authorList>
    </citation>
    <scope>NUCLEOTIDE SEQUENCE [LARGE SCALE GENOMIC DNA]</scope>
    <source>
        <strain evidence="2 3">MEX-2019</strain>
        <tissue evidence="2">Muscle</tissue>
    </source>
</reference>
<gene>
    <name evidence="2" type="ORF">CRENBAI_020049</name>
</gene>
<accession>A0AAV9RX85</accession>
<feature type="compositionally biased region" description="Polar residues" evidence="1">
    <location>
        <begin position="123"/>
        <end position="139"/>
    </location>
</feature>
<proteinExistence type="predicted"/>
<evidence type="ECO:0000313" key="2">
    <source>
        <dbReference type="EMBL" id="KAK5613552.1"/>
    </source>
</evidence>
<comment type="caution">
    <text evidence="2">The sequence shown here is derived from an EMBL/GenBank/DDBJ whole genome shotgun (WGS) entry which is preliminary data.</text>
</comment>
<keyword evidence="3" id="KW-1185">Reference proteome</keyword>
<feature type="region of interest" description="Disordered" evidence="1">
    <location>
        <begin position="113"/>
        <end position="139"/>
    </location>
</feature>
<sequence>MGIPQKIKSRGLKLLSVRKGVLQLLDVSSLDHTFIKVALHVRQSVRGAFNNGSVTLTLRSDPFSLAVQNLFPFYYLFPSFLAQLHSDAAELLDGDVRGPAFLTKLINGGRERRNSESLPAFSSAPTCSPQPLSIQRSNL</sequence>
<name>A0AAV9RX85_9TELE</name>
<dbReference type="AlphaFoldDB" id="A0AAV9RX85"/>
<dbReference type="EMBL" id="JAHHUM010001205">
    <property type="protein sequence ID" value="KAK5613552.1"/>
    <property type="molecule type" value="Genomic_DNA"/>
</dbReference>
<evidence type="ECO:0000313" key="3">
    <source>
        <dbReference type="Proteomes" id="UP001311232"/>
    </source>
</evidence>
<organism evidence="2 3">
    <name type="scientific">Crenichthys baileyi</name>
    <name type="common">White River springfish</name>
    <dbReference type="NCBI Taxonomy" id="28760"/>
    <lineage>
        <taxon>Eukaryota</taxon>
        <taxon>Metazoa</taxon>
        <taxon>Chordata</taxon>
        <taxon>Craniata</taxon>
        <taxon>Vertebrata</taxon>
        <taxon>Euteleostomi</taxon>
        <taxon>Actinopterygii</taxon>
        <taxon>Neopterygii</taxon>
        <taxon>Teleostei</taxon>
        <taxon>Neoteleostei</taxon>
        <taxon>Acanthomorphata</taxon>
        <taxon>Ovalentaria</taxon>
        <taxon>Atherinomorphae</taxon>
        <taxon>Cyprinodontiformes</taxon>
        <taxon>Goodeidae</taxon>
        <taxon>Crenichthys</taxon>
    </lineage>
</organism>
<protein>
    <submittedName>
        <fullName evidence="2">Uncharacterized protein</fullName>
    </submittedName>
</protein>
<dbReference type="Proteomes" id="UP001311232">
    <property type="component" value="Unassembled WGS sequence"/>
</dbReference>
<evidence type="ECO:0000256" key="1">
    <source>
        <dbReference type="SAM" id="MobiDB-lite"/>
    </source>
</evidence>